<evidence type="ECO:0000256" key="1">
    <source>
        <dbReference type="ARBA" id="ARBA00004613"/>
    </source>
</evidence>
<dbReference type="PANTHER" id="PTHR15031">
    <property type="entry name" value="CARTILAGE INTERMEDIATE LAYER PROTEIN CLIP"/>
    <property type="match status" value="1"/>
</dbReference>
<gene>
    <name evidence="6" type="primary">muc1</name>
</gene>
<sequence>GIKEKPMLTELFVPFCRGNMWTQWFDRDDPTGVGDWEILTEIRKNACVCENPTAIDARLTNGLRYSLGGDIITLSKEVGLICKNELQVDGRCADYKVRFCCPRVSYEWTI</sequence>
<comment type="subcellular location">
    <subcellularLocation>
        <location evidence="1">Secreted</location>
    </subcellularLocation>
</comment>
<evidence type="ECO:0000256" key="4">
    <source>
        <dbReference type="ARBA" id="ARBA00023180"/>
    </source>
</evidence>
<dbReference type="PANTHER" id="PTHR15031:SF4">
    <property type="entry name" value="CARTILAGE INTERMEDIATE LAYER PROTEIN 1"/>
    <property type="match status" value="1"/>
</dbReference>
<protein>
    <submittedName>
        <fullName evidence="6">Mucin-like protein 1</fullName>
    </submittedName>
</protein>
<evidence type="ECO:0000259" key="5">
    <source>
        <dbReference type="Pfam" id="PF13330"/>
    </source>
</evidence>
<dbReference type="GO" id="GO:0005576">
    <property type="term" value="C:extracellular region"/>
    <property type="evidence" value="ECO:0007669"/>
    <property type="project" value="UniProtKB-SubCell"/>
</dbReference>
<evidence type="ECO:0000313" key="6">
    <source>
        <dbReference type="EMBL" id="AAM76088.1"/>
    </source>
</evidence>
<evidence type="ECO:0000256" key="2">
    <source>
        <dbReference type="ARBA" id="ARBA00022525"/>
    </source>
</evidence>
<keyword evidence="4" id="KW-0325">Glycoprotein</keyword>
<accession>Q8MVQ3</accession>
<proteinExistence type="evidence at transcript level"/>
<dbReference type="AlphaFoldDB" id="Q8MVQ3"/>
<dbReference type="EMBL" id="AF483008">
    <property type="protein sequence ID" value="AAM76088.1"/>
    <property type="molecule type" value="mRNA"/>
</dbReference>
<keyword evidence="3" id="KW-0732">Signal</keyword>
<organism evidence="6">
    <name type="scientific">Boltenia villosa</name>
    <name type="common">Spiny-headed tunicate</name>
    <name type="synonym">Cynthia villosa</name>
    <dbReference type="NCBI Taxonomy" id="63515"/>
    <lineage>
        <taxon>Eukaryota</taxon>
        <taxon>Metazoa</taxon>
        <taxon>Chordata</taxon>
        <taxon>Tunicata</taxon>
        <taxon>Ascidiacea</taxon>
        <taxon>Stolidobranchia</taxon>
        <taxon>Pyuridae</taxon>
        <taxon>Boltenia</taxon>
    </lineage>
</organism>
<reference evidence="6" key="1">
    <citation type="journal article" date="2002" name="Development">
        <title>A molecular analysis of ascidian metamorphosis reveals activation of an innate immune response.</title>
        <authorList>
            <person name="Davidson B."/>
            <person name="Swalla B.J."/>
        </authorList>
    </citation>
    <scope>NUCLEOTIDE SEQUENCE</scope>
</reference>
<dbReference type="Pfam" id="PF13330">
    <property type="entry name" value="Mucin2_WxxW"/>
    <property type="match status" value="1"/>
</dbReference>
<keyword evidence="2" id="KW-0964">Secreted</keyword>
<name>Q8MVQ3_BOLVI</name>
<feature type="non-terminal residue" evidence="6">
    <location>
        <position position="1"/>
    </location>
</feature>
<dbReference type="InterPro" id="IPR025155">
    <property type="entry name" value="WxxW_domain"/>
</dbReference>
<dbReference type="InterPro" id="IPR039675">
    <property type="entry name" value="CILP1/CILP2"/>
</dbReference>
<feature type="domain" description="WxxW" evidence="5">
    <location>
        <begin position="21"/>
        <end position="101"/>
    </location>
</feature>
<evidence type="ECO:0000256" key="3">
    <source>
        <dbReference type="ARBA" id="ARBA00022729"/>
    </source>
</evidence>
<feature type="non-terminal residue" evidence="6">
    <location>
        <position position="110"/>
    </location>
</feature>